<proteinExistence type="predicted"/>
<dbReference type="AlphaFoldDB" id="A0A0C3NDK0"/>
<name>A0A0C3NDK0_PISTI</name>
<keyword evidence="2" id="KW-1185">Reference proteome</keyword>
<dbReference type="OrthoDB" id="2627553at2759"/>
<organism evidence="1 2">
    <name type="scientific">Pisolithus tinctorius Marx 270</name>
    <dbReference type="NCBI Taxonomy" id="870435"/>
    <lineage>
        <taxon>Eukaryota</taxon>
        <taxon>Fungi</taxon>
        <taxon>Dikarya</taxon>
        <taxon>Basidiomycota</taxon>
        <taxon>Agaricomycotina</taxon>
        <taxon>Agaricomycetes</taxon>
        <taxon>Agaricomycetidae</taxon>
        <taxon>Boletales</taxon>
        <taxon>Sclerodermatineae</taxon>
        <taxon>Pisolithaceae</taxon>
        <taxon>Pisolithus</taxon>
    </lineage>
</organism>
<reference evidence="1 2" key="1">
    <citation type="submission" date="2014-04" db="EMBL/GenBank/DDBJ databases">
        <authorList>
            <consortium name="DOE Joint Genome Institute"/>
            <person name="Kuo A."/>
            <person name="Kohler A."/>
            <person name="Costa M.D."/>
            <person name="Nagy L.G."/>
            <person name="Floudas D."/>
            <person name="Copeland A."/>
            <person name="Barry K.W."/>
            <person name="Cichocki N."/>
            <person name="Veneault-Fourrey C."/>
            <person name="LaButti K."/>
            <person name="Lindquist E.A."/>
            <person name="Lipzen A."/>
            <person name="Lundell T."/>
            <person name="Morin E."/>
            <person name="Murat C."/>
            <person name="Sun H."/>
            <person name="Tunlid A."/>
            <person name="Henrissat B."/>
            <person name="Grigoriev I.V."/>
            <person name="Hibbett D.S."/>
            <person name="Martin F."/>
            <person name="Nordberg H.P."/>
            <person name="Cantor M.N."/>
            <person name="Hua S.X."/>
        </authorList>
    </citation>
    <scope>NUCLEOTIDE SEQUENCE [LARGE SCALE GENOMIC DNA]</scope>
    <source>
        <strain evidence="1 2">Marx 270</strain>
    </source>
</reference>
<dbReference type="HOGENOM" id="CLU_2655518_0_0_1"/>
<protein>
    <submittedName>
        <fullName evidence="1">Uncharacterized protein</fullName>
    </submittedName>
</protein>
<dbReference type="InParanoid" id="A0A0C3NDK0"/>
<dbReference type="Proteomes" id="UP000054217">
    <property type="component" value="Unassembled WGS sequence"/>
</dbReference>
<evidence type="ECO:0000313" key="2">
    <source>
        <dbReference type="Proteomes" id="UP000054217"/>
    </source>
</evidence>
<reference evidence="2" key="2">
    <citation type="submission" date="2015-01" db="EMBL/GenBank/DDBJ databases">
        <title>Evolutionary Origins and Diversification of the Mycorrhizal Mutualists.</title>
        <authorList>
            <consortium name="DOE Joint Genome Institute"/>
            <consortium name="Mycorrhizal Genomics Consortium"/>
            <person name="Kohler A."/>
            <person name="Kuo A."/>
            <person name="Nagy L.G."/>
            <person name="Floudas D."/>
            <person name="Copeland A."/>
            <person name="Barry K.W."/>
            <person name="Cichocki N."/>
            <person name="Veneault-Fourrey C."/>
            <person name="LaButti K."/>
            <person name="Lindquist E.A."/>
            <person name="Lipzen A."/>
            <person name="Lundell T."/>
            <person name="Morin E."/>
            <person name="Murat C."/>
            <person name="Riley R."/>
            <person name="Ohm R."/>
            <person name="Sun H."/>
            <person name="Tunlid A."/>
            <person name="Henrissat B."/>
            <person name="Grigoriev I.V."/>
            <person name="Hibbett D.S."/>
            <person name="Martin F."/>
        </authorList>
    </citation>
    <scope>NUCLEOTIDE SEQUENCE [LARGE SCALE GENOMIC DNA]</scope>
    <source>
        <strain evidence="2">Marx 270</strain>
    </source>
</reference>
<evidence type="ECO:0000313" key="1">
    <source>
        <dbReference type="EMBL" id="KIN99184.1"/>
    </source>
</evidence>
<dbReference type="EMBL" id="KN832007">
    <property type="protein sequence ID" value="KIN99184.1"/>
    <property type="molecule type" value="Genomic_DNA"/>
</dbReference>
<sequence>MEKTRSIGVNVPTIRRIVRLREEDHFTVMERIRGETLEQLWPHLGLRASRGSSGRTLGVDPRGQWPCTTRFAFSFL</sequence>
<accession>A0A0C3NDK0</accession>
<gene>
    <name evidence="1" type="ORF">M404DRAFT_1004864</name>
</gene>